<name>A0A6J7H6Z0_9ZZZZ</name>
<dbReference type="GO" id="GO:0005886">
    <property type="term" value="C:plasma membrane"/>
    <property type="evidence" value="ECO:0007669"/>
    <property type="project" value="UniProtKB-SubCell"/>
</dbReference>
<evidence type="ECO:0000256" key="8">
    <source>
        <dbReference type="ARBA" id="ARBA00022989"/>
    </source>
</evidence>
<keyword evidence="9" id="KW-0472">Membrane</keyword>
<keyword evidence="8" id="KW-1133">Transmembrane helix</keyword>
<protein>
    <recommendedName>
        <fullName evidence="4">Undecaprenyl-diphosphatase</fullName>
        <ecNumber evidence="3">3.6.1.27</ecNumber>
    </recommendedName>
    <alternativeName>
        <fullName evidence="10">Undecaprenyl pyrophosphate phosphatase</fullName>
    </alternativeName>
</protein>
<keyword evidence="6" id="KW-0812">Transmembrane</keyword>
<sequence length="304" mass="30947">MPELPPTPRLSARRSLAAALLAGALHGPAEALPVSSSAHVAFVARLAAGRRGRRPSDPEVAKSVEVGAHAGTLMGLTIGLRGEAVKATRGVLREPRLAAVTAARIVAASVPAVVGALTLERQIEDHLGGDRTIAAGLAAGSAAMVVADALAPGGIVDRRRRPGPAAVGRPWEDGTVVDALLIGTAQAAALWPGVSRSGAVLVAARARGFSREASGKISAALAVPAVGGATALKVVRLGVRLRDGTIDPRHLTPLLAVTTTGALSGVVASPMARRTLEGLPLWPFAGYRLVLAGALLAADRRWRR</sequence>
<evidence type="ECO:0000256" key="11">
    <source>
        <dbReference type="ARBA" id="ARBA00047594"/>
    </source>
</evidence>
<evidence type="ECO:0000256" key="3">
    <source>
        <dbReference type="ARBA" id="ARBA00012374"/>
    </source>
</evidence>
<evidence type="ECO:0000256" key="10">
    <source>
        <dbReference type="ARBA" id="ARBA00032707"/>
    </source>
</evidence>
<gene>
    <name evidence="12" type="ORF">UFOPK3564_01531</name>
</gene>
<proteinExistence type="inferred from homology"/>
<dbReference type="InterPro" id="IPR003824">
    <property type="entry name" value="UppP"/>
</dbReference>
<dbReference type="Pfam" id="PF02673">
    <property type="entry name" value="BacA"/>
    <property type="match status" value="1"/>
</dbReference>
<dbReference type="PANTHER" id="PTHR30622:SF4">
    <property type="entry name" value="UNDECAPRENYL-DIPHOSPHATASE"/>
    <property type="match status" value="1"/>
</dbReference>
<keyword evidence="5" id="KW-1003">Cell membrane</keyword>
<comment type="subcellular location">
    <subcellularLocation>
        <location evidence="1">Cell membrane</location>
        <topology evidence="1">Multi-pass membrane protein</topology>
    </subcellularLocation>
</comment>
<comment type="similarity">
    <text evidence="2">Belongs to the UppP family.</text>
</comment>
<evidence type="ECO:0000256" key="2">
    <source>
        <dbReference type="ARBA" id="ARBA00010621"/>
    </source>
</evidence>
<evidence type="ECO:0000256" key="7">
    <source>
        <dbReference type="ARBA" id="ARBA00022801"/>
    </source>
</evidence>
<keyword evidence="7" id="KW-0378">Hydrolase</keyword>
<evidence type="ECO:0000256" key="4">
    <source>
        <dbReference type="ARBA" id="ARBA00021581"/>
    </source>
</evidence>
<organism evidence="12">
    <name type="scientific">freshwater metagenome</name>
    <dbReference type="NCBI Taxonomy" id="449393"/>
    <lineage>
        <taxon>unclassified sequences</taxon>
        <taxon>metagenomes</taxon>
        <taxon>ecological metagenomes</taxon>
    </lineage>
</organism>
<dbReference type="EC" id="3.6.1.27" evidence="3"/>
<evidence type="ECO:0000256" key="6">
    <source>
        <dbReference type="ARBA" id="ARBA00022692"/>
    </source>
</evidence>
<dbReference type="GO" id="GO:0050380">
    <property type="term" value="F:undecaprenyl-diphosphatase activity"/>
    <property type="evidence" value="ECO:0007669"/>
    <property type="project" value="UniProtKB-EC"/>
</dbReference>
<accession>A0A6J7H6Z0</accession>
<comment type="catalytic activity">
    <reaction evidence="11">
        <text>di-trans,octa-cis-undecaprenyl diphosphate + H2O = di-trans,octa-cis-undecaprenyl phosphate + phosphate + H(+)</text>
        <dbReference type="Rhea" id="RHEA:28094"/>
        <dbReference type="ChEBI" id="CHEBI:15377"/>
        <dbReference type="ChEBI" id="CHEBI:15378"/>
        <dbReference type="ChEBI" id="CHEBI:43474"/>
        <dbReference type="ChEBI" id="CHEBI:58405"/>
        <dbReference type="ChEBI" id="CHEBI:60392"/>
        <dbReference type="EC" id="3.6.1.27"/>
    </reaction>
</comment>
<dbReference type="EMBL" id="CAFBMK010000078">
    <property type="protein sequence ID" value="CAB4915404.1"/>
    <property type="molecule type" value="Genomic_DNA"/>
</dbReference>
<evidence type="ECO:0000313" key="12">
    <source>
        <dbReference type="EMBL" id="CAB4915404.1"/>
    </source>
</evidence>
<evidence type="ECO:0000256" key="9">
    <source>
        <dbReference type="ARBA" id="ARBA00023136"/>
    </source>
</evidence>
<evidence type="ECO:0000256" key="5">
    <source>
        <dbReference type="ARBA" id="ARBA00022475"/>
    </source>
</evidence>
<reference evidence="12" key="1">
    <citation type="submission" date="2020-05" db="EMBL/GenBank/DDBJ databases">
        <authorList>
            <person name="Chiriac C."/>
            <person name="Salcher M."/>
            <person name="Ghai R."/>
            <person name="Kavagutti S V."/>
        </authorList>
    </citation>
    <scope>NUCLEOTIDE SEQUENCE</scope>
</reference>
<evidence type="ECO:0000256" key="1">
    <source>
        <dbReference type="ARBA" id="ARBA00004651"/>
    </source>
</evidence>
<dbReference type="PANTHER" id="PTHR30622">
    <property type="entry name" value="UNDECAPRENYL-DIPHOSPHATASE"/>
    <property type="match status" value="1"/>
</dbReference>
<dbReference type="AlphaFoldDB" id="A0A6J7H6Z0"/>